<protein>
    <submittedName>
        <fullName evidence="1">Uncharacterized protein</fullName>
    </submittedName>
</protein>
<sequence>MSGYEKQGGWSSEYAAPPPAQGYAAGGYQQQPQYGQQQPPYGAPQYQQQPYQQGQYQQPPPPGQYQQQPPPGQYQSPPPQGQYQSPPPPGQYGAPATPGQYQQPPPYGVPPPQGQYGAPPPQGQYGAPPPEKSQYGAPTPQGHYGAPPAQGHYGAPPPQGQYGAPSQGQYGAPAQPARHFVTFRFSGTKKTILNSQVHDPYGKTPFTVQSDKKHSVIHASNGSVIAKFDWDHSSPVMEYAGKKMKCKEWIPYHKESGTRKLTFEGKVYDWSTREKTNYFEPSDQPGFPYVVWHDETDEVVIDVYQEALVIPGLLEAAIASIVIMQSGHPVGDVGGSSGGSSLPLFGASLGAALGPMLAGAF</sequence>
<evidence type="ECO:0000313" key="2">
    <source>
        <dbReference type="Proteomes" id="UP000814140"/>
    </source>
</evidence>
<gene>
    <name evidence="1" type="ORF">BV25DRAFT_1913221</name>
</gene>
<dbReference type="EMBL" id="MU277194">
    <property type="protein sequence ID" value="KAI0065781.1"/>
    <property type="molecule type" value="Genomic_DNA"/>
</dbReference>
<name>A0ACB8TCF1_9AGAM</name>
<keyword evidence="2" id="KW-1185">Reference proteome</keyword>
<evidence type="ECO:0000313" key="1">
    <source>
        <dbReference type="EMBL" id="KAI0065781.1"/>
    </source>
</evidence>
<reference evidence="1" key="1">
    <citation type="submission" date="2021-03" db="EMBL/GenBank/DDBJ databases">
        <authorList>
            <consortium name="DOE Joint Genome Institute"/>
            <person name="Ahrendt S."/>
            <person name="Looney B.P."/>
            <person name="Miyauchi S."/>
            <person name="Morin E."/>
            <person name="Drula E."/>
            <person name="Courty P.E."/>
            <person name="Chicoki N."/>
            <person name="Fauchery L."/>
            <person name="Kohler A."/>
            <person name="Kuo A."/>
            <person name="Labutti K."/>
            <person name="Pangilinan J."/>
            <person name="Lipzen A."/>
            <person name="Riley R."/>
            <person name="Andreopoulos W."/>
            <person name="He G."/>
            <person name="Johnson J."/>
            <person name="Barry K.W."/>
            <person name="Grigoriev I.V."/>
            <person name="Nagy L."/>
            <person name="Hibbett D."/>
            <person name="Henrissat B."/>
            <person name="Matheny P.B."/>
            <person name="Labbe J."/>
            <person name="Martin F."/>
        </authorList>
    </citation>
    <scope>NUCLEOTIDE SEQUENCE</scope>
    <source>
        <strain evidence="1">HHB10654</strain>
    </source>
</reference>
<accession>A0ACB8TCF1</accession>
<dbReference type="Proteomes" id="UP000814140">
    <property type="component" value="Unassembled WGS sequence"/>
</dbReference>
<comment type="caution">
    <text evidence="1">The sequence shown here is derived from an EMBL/GenBank/DDBJ whole genome shotgun (WGS) entry which is preliminary data.</text>
</comment>
<reference evidence="1" key="2">
    <citation type="journal article" date="2022" name="New Phytol.">
        <title>Evolutionary transition to the ectomycorrhizal habit in the genomes of a hyperdiverse lineage of mushroom-forming fungi.</title>
        <authorList>
            <person name="Looney B."/>
            <person name="Miyauchi S."/>
            <person name="Morin E."/>
            <person name="Drula E."/>
            <person name="Courty P.E."/>
            <person name="Kohler A."/>
            <person name="Kuo A."/>
            <person name="LaButti K."/>
            <person name="Pangilinan J."/>
            <person name="Lipzen A."/>
            <person name="Riley R."/>
            <person name="Andreopoulos W."/>
            <person name="He G."/>
            <person name="Johnson J."/>
            <person name="Nolan M."/>
            <person name="Tritt A."/>
            <person name="Barry K.W."/>
            <person name="Grigoriev I.V."/>
            <person name="Nagy L.G."/>
            <person name="Hibbett D."/>
            <person name="Henrissat B."/>
            <person name="Matheny P.B."/>
            <person name="Labbe J."/>
            <person name="Martin F.M."/>
        </authorList>
    </citation>
    <scope>NUCLEOTIDE SEQUENCE</scope>
    <source>
        <strain evidence="1">HHB10654</strain>
    </source>
</reference>
<organism evidence="1 2">
    <name type="scientific">Artomyces pyxidatus</name>
    <dbReference type="NCBI Taxonomy" id="48021"/>
    <lineage>
        <taxon>Eukaryota</taxon>
        <taxon>Fungi</taxon>
        <taxon>Dikarya</taxon>
        <taxon>Basidiomycota</taxon>
        <taxon>Agaricomycotina</taxon>
        <taxon>Agaricomycetes</taxon>
        <taxon>Russulales</taxon>
        <taxon>Auriscalpiaceae</taxon>
        <taxon>Artomyces</taxon>
    </lineage>
</organism>
<proteinExistence type="predicted"/>